<dbReference type="OrthoDB" id="415023at2759"/>
<keyword evidence="5" id="KW-0788">Thiol protease</keyword>
<dbReference type="Gene3D" id="3.90.70.80">
    <property type="match status" value="1"/>
</dbReference>
<dbReference type="PANTHER" id="PTHR12419:SF7">
    <property type="entry name" value="OTU DOMAIN-CONTAINING PROTEIN 3"/>
    <property type="match status" value="1"/>
</dbReference>
<keyword evidence="5" id="KW-0378">Hydrolase</keyword>
<feature type="compositionally biased region" description="Polar residues" evidence="6">
    <location>
        <begin position="418"/>
        <end position="440"/>
    </location>
</feature>
<evidence type="ECO:0000256" key="5">
    <source>
        <dbReference type="ARBA" id="ARBA00022807"/>
    </source>
</evidence>
<dbReference type="InterPro" id="IPR003323">
    <property type="entry name" value="OTU_dom"/>
</dbReference>
<reference evidence="8 9" key="1">
    <citation type="journal article" date="2018" name="Proc. R. Soc. B">
        <title>A non-coding region near Follistatin controls head colour polymorphism in the Gouldian finch.</title>
        <authorList>
            <person name="Toomey M.B."/>
            <person name="Marques C.I."/>
            <person name="Andrade P."/>
            <person name="Araujo P.M."/>
            <person name="Sabatino S."/>
            <person name="Gazda M.A."/>
            <person name="Afonso S."/>
            <person name="Lopes R.J."/>
            <person name="Corbo J.C."/>
            <person name="Carneiro M."/>
        </authorList>
    </citation>
    <scope>NUCLEOTIDE SEQUENCE [LARGE SCALE GENOMIC DNA]</scope>
    <source>
        <strain evidence="8">Red01</strain>
        <tissue evidence="8">Muscle</tissue>
    </source>
</reference>
<evidence type="ECO:0000256" key="6">
    <source>
        <dbReference type="SAM" id="MobiDB-lite"/>
    </source>
</evidence>
<keyword evidence="3" id="KW-0645">Protease</keyword>
<evidence type="ECO:0000313" key="9">
    <source>
        <dbReference type="Proteomes" id="UP000276834"/>
    </source>
</evidence>
<dbReference type="GO" id="GO:0044313">
    <property type="term" value="P:protein K6-linked deubiquitination"/>
    <property type="evidence" value="ECO:0007669"/>
    <property type="project" value="TreeGrafter"/>
</dbReference>
<evidence type="ECO:0000313" key="8">
    <source>
        <dbReference type="EMBL" id="RLV93175.1"/>
    </source>
</evidence>
<dbReference type="GO" id="GO:0050821">
    <property type="term" value="P:protein stabilization"/>
    <property type="evidence" value="ECO:0007669"/>
    <property type="project" value="TreeGrafter"/>
</dbReference>
<dbReference type="SUPFAM" id="SSF54001">
    <property type="entry name" value="Cysteine proteinases"/>
    <property type="match status" value="1"/>
</dbReference>
<dbReference type="GO" id="GO:0071108">
    <property type="term" value="P:protein K48-linked deubiquitination"/>
    <property type="evidence" value="ECO:0007669"/>
    <property type="project" value="TreeGrafter"/>
</dbReference>
<evidence type="ECO:0000256" key="2">
    <source>
        <dbReference type="ARBA" id="ARBA00012759"/>
    </source>
</evidence>
<keyword evidence="4" id="KW-0833">Ubl conjugation pathway</keyword>
<dbReference type="Proteomes" id="UP000276834">
    <property type="component" value="Unassembled WGS sequence"/>
</dbReference>
<comment type="caution">
    <text evidence="8">The sequence shown here is derived from an EMBL/GenBank/DDBJ whole genome shotgun (WGS) entry which is preliminary data.</text>
</comment>
<dbReference type="GO" id="GO:0035871">
    <property type="term" value="P:protein K11-linked deubiquitination"/>
    <property type="evidence" value="ECO:0007669"/>
    <property type="project" value="TreeGrafter"/>
</dbReference>
<dbReference type="STRING" id="44316.ENSEGOP00005019053"/>
<feature type="compositionally biased region" description="Basic and acidic residues" evidence="6">
    <location>
        <begin position="463"/>
        <end position="476"/>
    </location>
</feature>
<comment type="catalytic activity">
    <reaction evidence="1">
        <text>Thiol-dependent hydrolysis of ester, thioester, amide, peptide and isopeptide bonds formed by the C-terminal Gly of ubiquitin (a 76-residue protein attached to proteins as an intracellular targeting signal).</text>
        <dbReference type="EC" id="3.4.19.12"/>
    </reaction>
</comment>
<dbReference type="InterPro" id="IPR038765">
    <property type="entry name" value="Papain-like_cys_pep_sf"/>
</dbReference>
<protein>
    <recommendedName>
        <fullName evidence="2">ubiquitinyl hydrolase 1</fullName>
        <ecNumber evidence="2">3.4.19.12</ecNumber>
    </recommendedName>
</protein>
<keyword evidence="9" id="KW-1185">Reference proteome</keyword>
<evidence type="ECO:0000259" key="7">
    <source>
        <dbReference type="PROSITE" id="PS50802"/>
    </source>
</evidence>
<dbReference type="PANTHER" id="PTHR12419">
    <property type="entry name" value="OTU DOMAIN CONTAINING PROTEIN"/>
    <property type="match status" value="1"/>
</dbReference>
<feature type="domain" description="OTU" evidence="7">
    <location>
        <begin position="160"/>
        <end position="306"/>
    </location>
</feature>
<feature type="region of interest" description="Disordered" evidence="6">
    <location>
        <begin position="1"/>
        <end position="98"/>
    </location>
</feature>
<dbReference type="InterPro" id="IPR050704">
    <property type="entry name" value="Peptidase_C85-like"/>
</dbReference>
<accession>A0A3L8S0X7</accession>
<feature type="compositionally biased region" description="Basic and acidic residues" evidence="6">
    <location>
        <begin position="483"/>
        <end position="496"/>
    </location>
</feature>
<feature type="compositionally biased region" description="Low complexity" evidence="6">
    <location>
        <begin position="33"/>
        <end position="53"/>
    </location>
</feature>
<dbReference type="EC" id="3.4.19.12" evidence="2"/>
<feature type="region of interest" description="Disordered" evidence="6">
    <location>
        <begin position="415"/>
        <end position="497"/>
    </location>
</feature>
<evidence type="ECO:0000256" key="1">
    <source>
        <dbReference type="ARBA" id="ARBA00000707"/>
    </source>
</evidence>
<evidence type="ECO:0000256" key="4">
    <source>
        <dbReference type="ARBA" id="ARBA00022786"/>
    </source>
</evidence>
<sequence length="511" mass="56391">MSRRPAGRARPAAASKGRRPRQAPAGPGPAGPAPGSAPGRSGGLAAQLRALGLKLREVPGDGAGDSPDIPPWRLRASSSPGDVSPCPRGRGLSSIPGWTARAPGAEDFPLPPEAGPVLRRVWDSLAQQFYRGTITQTQPFQQQQPFKARGVSRKLRAQRPHALLVSLRSNCLFRALGDQLEGHSRNHVRHRQETVQFMLRQRGDFEPFVEDDVPFDKHVANLAKPGTFAGNDAIVAFASNHVLGSFPVFAITAKTNTLRNQTLQPIPNAHLQFVSFVEIRGTERSDARELHIAYRYGEHYDSVRRLSDDSGAPACLRVEMLCKNNSNKTEEVKPHKGNSEDETEVEMEDTVQKVCSATGCSDMDLVSHVLEVEDYNVESAIFAILQMKEGEGIGTEEQQEPLDRQQKSCSRTLWEENGTGSRIFGNQSLNQGEAENNKGQAGSREENRTSRNPKVAKKHRKEQQRLEKKKRQEERHRQKVLATKRDSADSRTDTDPASHITLVKAMAALNI</sequence>
<dbReference type="GO" id="GO:0006508">
    <property type="term" value="P:proteolysis"/>
    <property type="evidence" value="ECO:0007669"/>
    <property type="project" value="UniProtKB-KW"/>
</dbReference>
<dbReference type="EMBL" id="QUSF01000093">
    <property type="protein sequence ID" value="RLV93175.1"/>
    <property type="molecule type" value="Genomic_DNA"/>
</dbReference>
<dbReference type="AlphaFoldDB" id="A0A3L8S0X7"/>
<gene>
    <name evidence="8" type="ORF">DV515_00013522</name>
</gene>
<organism evidence="8 9">
    <name type="scientific">Chloebia gouldiae</name>
    <name type="common">Gouldian finch</name>
    <name type="synonym">Erythrura gouldiae</name>
    <dbReference type="NCBI Taxonomy" id="44316"/>
    <lineage>
        <taxon>Eukaryota</taxon>
        <taxon>Metazoa</taxon>
        <taxon>Chordata</taxon>
        <taxon>Craniata</taxon>
        <taxon>Vertebrata</taxon>
        <taxon>Euteleostomi</taxon>
        <taxon>Archelosauria</taxon>
        <taxon>Archosauria</taxon>
        <taxon>Dinosauria</taxon>
        <taxon>Saurischia</taxon>
        <taxon>Theropoda</taxon>
        <taxon>Coelurosauria</taxon>
        <taxon>Aves</taxon>
        <taxon>Neognathae</taxon>
        <taxon>Neoaves</taxon>
        <taxon>Telluraves</taxon>
        <taxon>Australaves</taxon>
        <taxon>Passeriformes</taxon>
        <taxon>Passeroidea</taxon>
        <taxon>Passeridae</taxon>
        <taxon>Chloebia</taxon>
    </lineage>
</organism>
<dbReference type="GO" id="GO:1990167">
    <property type="term" value="P:protein K27-linked deubiquitination"/>
    <property type="evidence" value="ECO:0007669"/>
    <property type="project" value="TreeGrafter"/>
</dbReference>
<evidence type="ECO:0000256" key="3">
    <source>
        <dbReference type="ARBA" id="ARBA00022670"/>
    </source>
</evidence>
<name>A0A3L8S0X7_CHLGU</name>
<proteinExistence type="predicted"/>
<dbReference type="PROSITE" id="PS50802">
    <property type="entry name" value="OTU"/>
    <property type="match status" value="1"/>
</dbReference>
<dbReference type="GO" id="GO:0004843">
    <property type="term" value="F:cysteine-type deubiquitinase activity"/>
    <property type="evidence" value="ECO:0007669"/>
    <property type="project" value="UniProtKB-EC"/>
</dbReference>